<dbReference type="Pfam" id="PF00293">
    <property type="entry name" value="NUDIX"/>
    <property type="match status" value="1"/>
</dbReference>
<comment type="cofactor">
    <cofactor evidence="1">
        <name>Mg(2+)</name>
        <dbReference type="ChEBI" id="CHEBI:18420"/>
    </cofactor>
</comment>
<name>A0A0B7HD46_9FLAO</name>
<dbReference type="InterPro" id="IPR000086">
    <property type="entry name" value="NUDIX_hydrolase_dom"/>
</dbReference>
<evidence type="ECO:0000256" key="2">
    <source>
        <dbReference type="ARBA" id="ARBA00022801"/>
    </source>
</evidence>
<dbReference type="EC" id="3.6.1.52" evidence="3"/>
<accession>A0A0B7HD46</accession>
<sequence length="197" mass="23255">MMYEIFVNDKSIILTNIKDNTDTIKYFPLKDVSIEFIMEELEKKEVEKLYLYHPKSEKLLKKFKKKLLVIKAGGGIVTNSKGKILFIKRKNKWDLPKGKKEKGENIATSALREVEEETGVKKLKINNFKTITYHIFKRDGKYQLKETYWYEMTSDYKGKLTPQTAEDIEKVCWKKPDKLEKIVKSSYKNIQRLFGIV</sequence>
<dbReference type="EMBL" id="CDOE01000060">
    <property type="protein sequence ID" value="CEN35812.1"/>
    <property type="molecule type" value="Genomic_DNA"/>
</dbReference>
<gene>
    <name evidence="3" type="ORF">CCAN12_630017</name>
</gene>
<evidence type="ECO:0000313" key="3">
    <source>
        <dbReference type="EMBL" id="CEN35812.1"/>
    </source>
</evidence>
<dbReference type="GO" id="GO:0008486">
    <property type="term" value="F:diphosphoinositol-polyphosphate diphosphatase activity"/>
    <property type="evidence" value="ECO:0007669"/>
    <property type="project" value="UniProtKB-EC"/>
</dbReference>
<dbReference type="InterPro" id="IPR015797">
    <property type="entry name" value="NUDIX_hydrolase-like_dom_sf"/>
</dbReference>
<keyword evidence="2 3" id="KW-0378">Hydrolase</keyword>
<organism evidence="3 4">
    <name type="scientific">Capnocytophaga canimorsus</name>
    <dbReference type="NCBI Taxonomy" id="28188"/>
    <lineage>
        <taxon>Bacteria</taxon>
        <taxon>Pseudomonadati</taxon>
        <taxon>Bacteroidota</taxon>
        <taxon>Flavobacteriia</taxon>
        <taxon>Flavobacteriales</taxon>
        <taxon>Flavobacteriaceae</taxon>
        <taxon>Capnocytophaga</taxon>
    </lineage>
</organism>
<dbReference type="InterPro" id="IPR020476">
    <property type="entry name" value="Nudix_hydrolase"/>
</dbReference>
<dbReference type="PANTHER" id="PTHR43046:SF14">
    <property type="entry name" value="MUTT_NUDIX FAMILY PROTEIN"/>
    <property type="match status" value="1"/>
</dbReference>
<dbReference type="Proteomes" id="UP000044026">
    <property type="component" value="Unassembled WGS sequence"/>
</dbReference>
<dbReference type="PROSITE" id="PS51462">
    <property type="entry name" value="NUDIX"/>
    <property type="match status" value="1"/>
</dbReference>
<evidence type="ECO:0000256" key="1">
    <source>
        <dbReference type="ARBA" id="ARBA00001946"/>
    </source>
</evidence>
<dbReference type="Gene3D" id="3.90.79.10">
    <property type="entry name" value="Nucleoside Triphosphate Pyrophosphohydrolase"/>
    <property type="match status" value="1"/>
</dbReference>
<dbReference type="AlphaFoldDB" id="A0A0B7HD46"/>
<dbReference type="SUPFAM" id="SSF55811">
    <property type="entry name" value="Nudix"/>
    <property type="match status" value="1"/>
</dbReference>
<dbReference type="CDD" id="cd03673">
    <property type="entry name" value="NUDIX_Ap6A_hydrolase"/>
    <property type="match status" value="1"/>
</dbReference>
<reference evidence="3 4" key="1">
    <citation type="submission" date="2015-01" db="EMBL/GenBank/DDBJ databases">
        <authorList>
            <person name="Xiang T."/>
            <person name="Song Y."/>
            <person name="Huang L."/>
            <person name="Wang B."/>
            <person name="Wu P."/>
        </authorList>
    </citation>
    <scope>NUCLEOTIDE SEQUENCE [LARGE SCALE GENOMIC DNA]</scope>
    <source>
        <strain evidence="3 4">Cc12</strain>
    </source>
</reference>
<dbReference type="PRINTS" id="PR00502">
    <property type="entry name" value="NUDIXFAMILY"/>
</dbReference>
<protein>
    <submittedName>
        <fullName evidence="3">NUDIX hydrolase domain protein</fullName>
        <ecNumber evidence="3">3.6.1.52</ecNumber>
    </submittedName>
</protein>
<proteinExistence type="predicted"/>
<evidence type="ECO:0000313" key="4">
    <source>
        <dbReference type="Proteomes" id="UP000044026"/>
    </source>
</evidence>
<dbReference type="PANTHER" id="PTHR43046">
    <property type="entry name" value="GDP-MANNOSE MANNOSYL HYDROLASE"/>
    <property type="match status" value="1"/>
</dbReference>